<name>A0ABU3CDV7_9FLAO</name>
<keyword evidence="5" id="KW-1185">Reference proteome</keyword>
<feature type="coiled-coil region" evidence="1">
    <location>
        <begin position="146"/>
        <end position="180"/>
    </location>
</feature>
<organism evidence="4 5">
    <name type="scientific">Autumnicola tepida</name>
    <dbReference type="NCBI Taxonomy" id="3075595"/>
    <lineage>
        <taxon>Bacteria</taxon>
        <taxon>Pseudomonadati</taxon>
        <taxon>Bacteroidota</taxon>
        <taxon>Flavobacteriia</taxon>
        <taxon>Flavobacteriales</taxon>
        <taxon>Flavobacteriaceae</taxon>
        <taxon>Autumnicola</taxon>
    </lineage>
</organism>
<keyword evidence="2" id="KW-0472">Membrane</keyword>
<dbReference type="SUPFAM" id="SSF58100">
    <property type="entry name" value="Bacterial hemolysins"/>
    <property type="match status" value="1"/>
</dbReference>
<dbReference type="Gene3D" id="1.20.1170.10">
    <property type="match status" value="1"/>
</dbReference>
<dbReference type="EMBL" id="JAVRHQ010000027">
    <property type="protein sequence ID" value="MDT0644504.1"/>
    <property type="molecule type" value="Genomic_DNA"/>
</dbReference>
<reference evidence="4 5" key="1">
    <citation type="submission" date="2023-09" db="EMBL/GenBank/DDBJ databases">
        <authorList>
            <person name="Rey-Velasco X."/>
        </authorList>
    </citation>
    <scope>NUCLEOTIDE SEQUENCE [LARGE SCALE GENOMIC DNA]</scope>
    <source>
        <strain evidence="4 5">F363</strain>
    </source>
</reference>
<proteinExistence type="predicted"/>
<evidence type="ECO:0008006" key="6">
    <source>
        <dbReference type="Google" id="ProtNLM"/>
    </source>
</evidence>
<keyword evidence="2" id="KW-1133">Transmembrane helix</keyword>
<evidence type="ECO:0000256" key="3">
    <source>
        <dbReference type="SAM" id="SignalP"/>
    </source>
</evidence>
<sequence length="195" mass="22644">MNKRIFALLFFAAVFTQAKAQDSLTNTQQPVRTEFDELIQSSNDYQGYKVIDYDRIIELRNTTSAYIENLRNEITTQKNTMDRQNQEIEELKAQLSNTQADLERVNNEKDAITFLGLPFSKGSYKAIMWGLVGLLVLALLFFIYKYRSSNATTKEARKKLDETEKEFDAYRAKSLEKEQRLGRLLQDERNKSANS</sequence>
<feature type="signal peptide" evidence="3">
    <location>
        <begin position="1"/>
        <end position="20"/>
    </location>
</feature>
<feature type="chain" id="PRO_5046314978" description="tRNA (Guanine-N1)-methyltransferase" evidence="3">
    <location>
        <begin position="21"/>
        <end position="195"/>
    </location>
</feature>
<accession>A0ABU3CDV7</accession>
<keyword evidence="3" id="KW-0732">Signal</keyword>
<dbReference type="RefSeq" id="WP_311536118.1">
    <property type="nucleotide sequence ID" value="NZ_JAVRHQ010000027.1"/>
</dbReference>
<evidence type="ECO:0000313" key="5">
    <source>
        <dbReference type="Proteomes" id="UP001262889"/>
    </source>
</evidence>
<keyword evidence="1" id="KW-0175">Coiled coil</keyword>
<comment type="caution">
    <text evidence="4">The sequence shown here is derived from an EMBL/GenBank/DDBJ whole genome shotgun (WGS) entry which is preliminary data.</text>
</comment>
<evidence type="ECO:0000256" key="1">
    <source>
        <dbReference type="SAM" id="Coils"/>
    </source>
</evidence>
<feature type="transmembrane region" description="Helical" evidence="2">
    <location>
        <begin position="126"/>
        <end position="144"/>
    </location>
</feature>
<gene>
    <name evidence="4" type="ORF">RM553_16815</name>
</gene>
<feature type="coiled-coil region" evidence="1">
    <location>
        <begin position="67"/>
        <end position="108"/>
    </location>
</feature>
<protein>
    <recommendedName>
        <fullName evidence="6">tRNA (Guanine-N1)-methyltransferase</fullName>
    </recommendedName>
</protein>
<evidence type="ECO:0000256" key="2">
    <source>
        <dbReference type="SAM" id="Phobius"/>
    </source>
</evidence>
<evidence type="ECO:0000313" key="4">
    <source>
        <dbReference type="EMBL" id="MDT0644504.1"/>
    </source>
</evidence>
<dbReference type="Proteomes" id="UP001262889">
    <property type="component" value="Unassembled WGS sequence"/>
</dbReference>
<keyword evidence="2" id="KW-0812">Transmembrane</keyword>